<evidence type="ECO:0000313" key="1">
    <source>
        <dbReference type="EMBL" id="CEG35945.1"/>
    </source>
</evidence>
<dbReference type="Proteomes" id="UP000054928">
    <property type="component" value="Unassembled WGS sequence"/>
</dbReference>
<dbReference type="EMBL" id="CCYD01000109">
    <property type="protein sequence ID" value="CEG35945.1"/>
    <property type="molecule type" value="Genomic_DNA"/>
</dbReference>
<dbReference type="GeneID" id="36395323"/>
<keyword evidence="2" id="KW-1185">Reference proteome</keyword>
<accession>A0A0P1A6N0</accession>
<dbReference type="RefSeq" id="XP_024572314.1">
    <property type="nucleotide sequence ID" value="XM_024729814.1"/>
</dbReference>
<organism evidence="1 2">
    <name type="scientific">Plasmopara halstedii</name>
    <name type="common">Downy mildew of sunflower</name>
    <dbReference type="NCBI Taxonomy" id="4781"/>
    <lineage>
        <taxon>Eukaryota</taxon>
        <taxon>Sar</taxon>
        <taxon>Stramenopiles</taxon>
        <taxon>Oomycota</taxon>
        <taxon>Peronosporomycetes</taxon>
        <taxon>Peronosporales</taxon>
        <taxon>Peronosporaceae</taxon>
        <taxon>Plasmopara</taxon>
    </lineage>
</organism>
<reference evidence="2" key="1">
    <citation type="submission" date="2014-09" db="EMBL/GenBank/DDBJ databases">
        <authorList>
            <person name="Sharma Rahul"/>
            <person name="Thines Marco"/>
        </authorList>
    </citation>
    <scope>NUCLEOTIDE SEQUENCE [LARGE SCALE GENOMIC DNA]</scope>
</reference>
<evidence type="ECO:0000313" key="2">
    <source>
        <dbReference type="Proteomes" id="UP000054928"/>
    </source>
</evidence>
<protein>
    <submittedName>
        <fullName evidence="1">Uncharacterized protein</fullName>
    </submittedName>
</protein>
<sequence>MQSGGCNAGSIVANNAEIQTFLGSTAKGLSFTLGEDDLPVLFRPPGRPVGQRRNQCEVAALPPG</sequence>
<dbReference type="AlphaFoldDB" id="A0A0P1A6N0"/>
<name>A0A0P1A6N0_PLAHL</name>
<proteinExistence type="predicted"/>